<accession>A0A0A5FYI1</accession>
<dbReference type="STRING" id="1385512.N784_11800"/>
<organism evidence="1 2">
    <name type="scientific">Pontibacillus litoralis JSM 072002</name>
    <dbReference type="NCBI Taxonomy" id="1385512"/>
    <lineage>
        <taxon>Bacteria</taxon>
        <taxon>Bacillati</taxon>
        <taxon>Bacillota</taxon>
        <taxon>Bacilli</taxon>
        <taxon>Bacillales</taxon>
        <taxon>Bacillaceae</taxon>
        <taxon>Pontibacillus</taxon>
    </lineage>
</organism>
<sequence length="659" mass="76536">MNDWREEVLKQFERPFSSVYIVADPDHLISDEKILSYLQKEKLHVVDIKDTIDFRYIFESKFREKLQDSKEYLVIRTFSRDFTSIPYDFLQIGHQINVSLADVFPKLSYPVVKSLNSNELDALNAVYTQYQGSSSNQETIEFLLNKVFKINPEMIETKADFVRFLLSFHYRDQQLPSEIQTYLKQKLTKKSSLSSLAVEELLSSQSSFYDYLQEEWRSYINELVNEQITIKDPLASDSYYHTKHPFSDQDVRRLLNDLFLEGILQPVSNVGNEELPFWVKSGVITNESSFYEGKIVYLLDKIEEEISGEPYYKSWLDIAKYYGELRSFQISNEIKLDYSLKNDIINLNEKIQEKFEQWLFQNYGSLYNVPYHPSPVMVHQIPHYLEEKMDKKIALIVLDGMNFIQWSQVKSFLTEQNFNVEDHGTFAWVPTLTSVSRQAIFSGKFPMMFADSIDSTNKEEKLWKILWEDKGIKKQKVSYQRALGQGAFYREQIEALNKPNIKVAGMVVDTIDEFTHGAIQGYQGMGAEIDIWLKNGFLKELLMELSQKEFSIYITSDHGNVECEGIGRISDGVLVQSKGERVRIYNDKYLRDERAQEHSLLSWPNIGLPENMHALLANKQKAFIPKGHQAVSHGSISLDEVIVPFAKVTPKLNKIGEGF</sequence>
<protein>
    <submittedName>
        <fullName evidence="1">Uncharacterized protein</fullName>
    </submittedName>
</protein>
<dbReference type="OrthoDB" id="9769734at2"/>
<dbReference type="AlphaFoldDB" id="A0A0A5FYI1"/>
<dbReference type="Proteomes" id="UP000030401">
    <property type="component" value="Unassembled WGS sequence"/>
</dbReference>
<dbReference type="EMBL" id="AVPG01000030">
    <property type="protein sequence ID" value="KGX84854.1"/>
    <property type="molecule type" value="Genomic_DNA"/>
</dbReference>
<name>A0A0A5FYI1_9BACI</name>
<evidence type="ECO:0000313" key="1">
    <source>
        <dbReference type="EMBL" id="KGX84854.1"/>
    </source>
</evidence>
<dbReference type="NCBIfam" id="NF033449">
    <property type="entry name" value="BREX_PglZ_3"/>
    <property type="match status" value="1"/>
</dbReference>
<dbReference type="eggNOG" id="COG1524">
    <property type="taxonomic scope" value="Bacteria"/>
</dbReference>
<proteinExistence type="predicted"/>
<dbReference type="RefSeq" id="WP_036836014.1">
    <property type="nucleotide sequence ID" value="NZ_AVPG01000030.1"/>
</dbReference>
<keyword evidence="2" id="KW-1185">Reference proteome</keyword>
<reference evidence="1 2" key="1">
    <citation type="submission" date="2013-08" db="EMBL/GenBank/DDBJ databases">
        <authorList>
            <person name="Huang J."/>
            <person name="Wang G."/>
        </authorList>
    </citation>
    <scope>NUCLEOTIDE SEQUENCE [LARGE SCALE GENOMIC DNA]</scope>
    <source>
        <strain evidence="1 2">JSM 072002</strain>
    </source>
</reference>
<gene>
    <name evidence="1" type="ORF">N784_11800</name>
</gene>
<evidence type="ECO:0000313" key="2">
    <source>
        <dbReference type="Proteomes" id="UP000030401"/>
    </source>
</evidence>
<comment type="caution">
    <text evidence="1">The sequence shown here is derived from an EMBL/GenBank/DDBJ whole genome shotgun (WGS) entry which is preliminary data.</text>
</comment>
<dbReference type="Pfam" id="PF08665">
    <property type="entry name" value="PglZ"/>
    <property type="match status" value="1"/>
</dbReference>